<keyword evidence="1" id="KW-1133">Transmembrane helix</keyword>
<keyword evidence="1" id="KW-0472">Membrane</keyword>
<organism evidence="2">
    <name type="scientific">Salix viminalis</name>
    <name type="common">Common osier</name>
    <name type="synonym">Basket willow</name>
    <dbReference type="NCBI Taxonomy" id="40686"/>
    <lineage>
        <taxon>Eukaryota</taxon>
        <taxon>Viridiplantae</taxon>
        <taxon>Streptophyta</taxon>
        <taxon>Embryophyta</taxon>
        <taxon>Tracheophyta</taxon>
        <taxon>Spermatophyta</taxon>
        <taxon>Magnoliopsida</taxon>
        <taxon>eudicotyledons</taxon>
        <taxon>Gunneridae</taxon>
        <taxon>Pentapetalae</taxon>
        <taxon>rosids</taxon>
        <taxon>fabids</taxon>
        <taxon>Malpighiales</taxon>
        <taxon>Salicaceae</taxon>
        <taxon>Saliceae</taxon>
        <taxon>Salix</taxon>
    </lineage>
</organism>
<feature type="transmembrane region" description="Helical" evidence="1">
    <location>
        <begin position="12"/>
        <end position="29"/>
    </location>
</feature>
<keyword evidence="1" id="KW-0812">Transmembrane</keyword>
<gene>
    <name evidence="2" type="ORF">SVIM_LOCUS10680</name>
</gene>
<proteinExistence type="predicted"/>
<protein>
    <submittedName>
        <fullName evidence="2">Uncharacterized protein</fullName>
    </submittedName>
</protein>
<evidence type="ECO:0000256" key="1">
    <source>
        <dbReference type="SAM" id="Phobius"/>
    </source>
</evidence>
<reference evidence="2" key="1">
    <citation type="submission" date="2019-03" db="EMBL/GenBank/DDBJ databases">
        <authorList>
            <person name="Mank J."/>
            <person name="Almeida P."/>
        </authorList>
    </citation>
    <scope>NUCLEOTIDE SEQUENCE</scope>
    <source>
        <strain evidence="2">78183</strain>
    </source>
</reference>
<dbReference type="AlphaFoldDB" id="A0A6N2JYZ6"/>
<dbReference type="EMBL" id="CAADRP010000002">
    <property type="protein sequence ID" value="VFU21074.1"/>
    <property type="molecule type" value="Genomic_DNA"/>
</dbReference>
<sequence length="138" mass="15736">MHVFFSIEVLRMALYLMMLHGISWFTISVNKVTQSVRPSPMLSFCDRKVPSVLGRWNLFWPSELFFMKVAMTGFVLCLLVGFLDWIPVKEIGANLSQELLSIYMDSCLGCFSRISTFLVTPDEILGTKAMKCQGIVMH</sequence>
<name>A0A6N2JYZ6_SALVM</name>
<feature type="transmembrane region" description="Helical" evidence="1">
    <location>
        <begin position="65"/>
        <end position="86"/>
    </location>
</feature>
<accession>A0A6N2JYZ6</accession>
<evidence type="ECO:0000313" key="2">
    <source>
        <dbReference type="EMBL" id="VFU21074.1"/>
    </source>
</evidence>